<keyword evidence="1" id="KW-0812">Transmembrane</keyword>
<organism evidence="2">
    <name type="scientific">uncultured Sulfurovum sp</name>
    <dbReference type="NCBI Taxonomy" id="269237"/>
    <lineage>
        <taxon>Bacteria</taxon>
        <taxon>Pseudomonadati</taxon>
        <taxon>Campylobacterota</taxon>
        <taxon>Epsilonproteobacteria</taxon>
        <taxon>Campylobacterales</taxon>
        <taxon>Sulfurovaceae</taxon>
        <taxon>Sulfurovum</taxon>
        <taxon>environmental samples</taxon>
    </lineage>
</organism>
<proteinExistence type="predicted"/>
<keyword evidence="1" id="KW-1133">Transmembrane helix</keyword>
<dbReference type="EMBL" id="CACVAP010000011">
    <property type="protein sequence ID" value="CAA6798822.1"/>
    <property type="molecule type" value="Genomic_DNA"/>
</dbReference>
<dbReference type="AlphaFoldDB" id="A0A6S6S0L8"/>
<keyword evidence="1" id="KW-0472">Membrane</keyword>
<sequence length="109" mass="12209">MKFLLVLAPLIVAALSYVMYKEDSNVKKLIITFLLLWAVITLAIVGNVMRSLTVLYLVHIGAIIVAYAATIYYVLKGKFIWLALIAPVLTMIIYLIFVWIGNEHLPSLG</sequence>
<feature type="transmembrane region" description="Helical" evidence="1">
    <location>
        <begin position="54"/>
        <end position="73"/>
    </location>
</feature>
<protein>
    <submittedName>
        <fullName evidence="2">Uncharacterized protein</fullName>
    </submittedName>
</protein>
<feature type="transmembrane region" description="Helical" evidence="1">
    <location>
        <begin position="30"/>
        <end position="49"/>
    </location>
</feature>
<reference evidence="2" key="1">
    <citation type="submission" date="2020-01" db="EMBL/GenBank/DDBJ databases">
        <authorList>
            <person name="Meier V. D."/>
            <person name="Meier V D."/>
        </authorList>
    </citation>
    <scope>NUCLEOTIDE SEQUENCE</scope>
    <source>
        <strain evidence="2">HLG_WM_MAG_06</strain>
    </source>
</reference>
<evidence type="ECO:0000313" key="2">
    <source>
        <dbReference type="EMBL" id="CAA6798822.1"/>
    </source>
</evidence>
<name>A0A6S6S0L8_9BACT</name>
<feature type="transmembrane region" description="Helical" evidence="1">
    <location>
        <begin position="79"/>
        <end position="100"/>
    </location>
</feature>
<evidence type="ECO:0000256" key="1">
    <source>
        <dbReference type="SAM" id="Phobius"/>
    </source>
</evidence>
<gene>
    <name evidence="2" type="ORF">HELGO_WM2308</name>
</gene>
<accession>A0A6S6S0L8</accession>